<keyword evidence="2" id="KW-0732">Signal</keyword>
<name>A0A7S4KPR8_9EUKA</name>
<dbReference type="AlphaFoldDB" id="A0A7S4KPR8"/>
<organism evidence="3">
    <name type="scientific">Paramoeba aestuarina</name>
    <dbReference type="NCBI Taxonomy" id="180227"/>
    <lineage>
        <taxon>Eukaryota</taxon>
        <taxon>Amoebozoa</taxon>
        <taxon>Discosea</taxon>
        <taxon>Flabellinia</taxon>
        <taxon>Dactylopodida</taxon>
        <taxon>Paramoebidae</taxon>
        <taxon>Paramoeba</taxon>
    </lineage>
</organism>
<evidence type="ECO:0000256" key="1">
    <source>
        <dbReference type="SAM" id="MobiDB-lite"/>
    </source>
</evidence>
<feature type="region of interest" description="Disordered" evidence="1">
    <location>
        <begin position="70"/>
        <end position="89"/>
    </location>
</feature>
<feature type="signal peptide" evidence="2">
    <location>
        <begin position="1"/>
        <end position="19"/>
    </location>
</feature>
<evidence type="ECO:0008006" key="4">
    <source>
        <dbReference type="Google" id="ProtNLM"/>
    </source>
</evidence>
<protein>
    <recommendedName>
        <fullName evidence="4">Protein xylosyltransferase</fullName>
    </recommendedName>
</protein>
<evidence type="ECO:0000256" key="2">
    <source>
        <dbReference type="SAM" id="SignalP"/>
    </source>
</evidence>
<evidence type="ECO:0000313" key="3">
    <source>
        <dbReference type="EMBL" id="CAE2301676.1"/>
    </source>
</evidence>
<feature type="chain" id="PRO_5030572652" description="Protein xylosyltransferase" evidence="2">
    <location>
        <begin position="20"/>
        <end position="631"/>
    </location>
</feature>
<sequence>MEKVFCFLFFCFLVFEIKGAEETQHQLSNILNNLRQIEADKQLTSFVDRNQQDKEVEKEANNGVELTQGMMRRIGGEKERERKRDRKQQQREAIATYRKKQRMEKEGARSDPASVSQLEKLRLLRQRRGERSLKHHDNSTKTLFAPNSYERFRENELLVCTKGSWMEEYTQLHNSILDGKSPPKFLVTSCGAHLTHEVHHPCSGWGNQLELLEALLIAAMATKRALLIGGYEVSWVPNLVVSPAINWSFRDAVQKHPQMMNMTWHHVQLLQTLNNCSFNDLEKLTRNEDVLYLAEKEPTGISRRMSELANYIAESTETNITEYFHFWGENISILRQRGCFIRYLVHPGPLLQDAMSTLGVPKFLENNPTSMNIRFGDMSFASLHSHDERLSAGKGVRVVDNVLQIQSINCRKYYQERTWPRRMLANDYVFYDATNFKKRGWTGGWDWRPGEPIVSGSVFISADNSSFIDEMLVKRQGKVTSGKGAGAVKHSNLDYSRLYGLSRNITKNRINKGRNYIFRLFFDFFILGMSDLAFIHRKPRNTFSWSSVRWGQTPIIFFDQIENVANCHLPVLNQYSVLEPALNIKDKGFQRNPCTYKHKIYLSTNASDKWWIPKSYSLLCGMDLHQKEHVK</sequence>
<accession>A0A7S4KPR8</accession>
<proteinExistence type="predicted"/>
<feature type="compositionally biased region" description="Basic and acidic residues" evidence="1">
    <location>
        <begin position="74"/>
        <end position="89"/>
    </location>
</feature>
<gene>
    <name evidence="3" type="ORF">NAES01612_LOCUS9556</name>
</gene>
<dbReference type="EMBL" id="HBKR01014438">
    <property type="protein sequence ID" value="CAE2301676.1"/>
    <property type="molecule type" value="Transcribed_RNA"/>
</dbReference>
<reference evidence="3" key="1">
    <citation type="submission" date="2021-01" db="EMBL/GenBank/DDBJ databases">
        <authorList>
            <person name="Corre E."/>
            <person name="Pelletier E."/>
            <person name="Niang G."/>
            <person name="Scheremetjew M."/>
            <person name="Finn R."/>
            <person name="Kale V."/>
            <person name="Holt S."/>
            <person name="Cochrane G."/>
            <person name="Meng A."/>
            <person name="Brown T."/>
            <person name="Cohen L."/>
        </authorList>
    </citation>
    <scope>NUCLEOTIDE SEQUENCE</scope>
    <source>
        <strain evidence="3">SoJaBio B1-5/56/2</strain>
    </source>
</reference>